<dbReference type="AlphaFoldDB" id="A0A846TUA6"/>
<dbReference type="PIRSF" id="PIRSF021700">
    <property type="entry name" value="3_dmu_93_MTrfase"/>
    <property type="match status" value="1"/>
</dbReference>
<comment type="caution">
    <text evidence="2">The sequence shown here is derived from an EMBL/GenBank/DDBJ whole genome shotgun (WGS) entry which is preliminary data.</text>
</comment>
<dbReference type="EMBL" id="JAAVUN010000033">
    <property type="protein sequence ID" value="NKE10610.1"/>
    <property type="molecule type" value="Genomic_DNA"/>
</dbReference>
<dbReference type="Proteomes" id="UP000521379">
    <property type="component" value="Unassembled WGS sequence"/>
</dbReference>
<evidence type="ECO:0000313" key="3">
    <source>
        <dbReference type="Proteomes" id="UP000521379"/>
    </source>
</evidence>
<sequence>MPKISTCLWFGSNGVEAAEYYTSLFDDSEITQIMVDPGGNPHTTEGEDLVVHFRLQDQEFQIINGGPMFQLDEAVSIVLECETQEEADRYYTELAREGSEQPCGWVRDKFGLSWQIVPAEVNRLYMHPDRAVARRAVEAMLTMTRLDSVAMRKAALGQ</sequence>
<dbReference type="InterPro" id="IPR028973">
    <property type="entry name" value="PhnB-like"/>
</dbReference>
<dbReference type="SUPFAM" id="SSF54593">
    <property type="entry name" value="Glyoxalase/Bleomycin resistance protein/Dihydroxybiphenyl dioxygenase"/>
    <property type="match status" value="1"/>
</dbReference>
<dbReference type="PANTHER" id="PTHR33990:SF2">
    <property type="entry name" value="PHNB-LIKE DOMAIN-CONTAINING PROTEIN"/>
    <property type="match status" value="1"/>
</dbReference>
<proteinExistence type="predicted"/>
<protein>
    <submittedName>
        <fullName evidence="2">VOC family protein</fullName>
    </submittedName>
</protein>
<gene>
    <name evidence="2" type="ORF">GTW58_11865</name>
</gene>
<dbReference type="PANTHER" id="PTHR33990">
    <property type="entry name" value="PROTEIN YJDN-RELATED"/>
    <property type="match status" value="1"/>
</dbReference>
<name>A0A846TUA6_9MICC</name>
<dbReference type="RefSeq" id="WP_119933641.1">
    <property type="nucleotide sequence ID" value="NZ_JAAVUN010000033.1"/>
</dbReference>
<dbReference type="InterPro" id="IPR029068">
    <property type="entry name" value="Glyas_Bleomycin-R_OHBP_Dase"/>
</dbReference>
<dbReference type="InterPro" id="IPR009725">
    <property type="entry name" value="3_dmu_93_MTrfase"/>
</dbReference>
<keyword evidence="3" id="KW-1185">Reference proteome</keyword>
<accession>A0A846TUA6</accession>
<organism evidence="2 3">
    <name type="scientific">Kocuria subflava</name>
    <dbReference type="NCBI Taxonomy" id="1736139"/>
    <lineage>
        <taxon>Bacteria</taxon>
        <taxon>Bacillati</taxon>
        <taxon>Actinomycetota</taxon>
        <taxon>Actinomycetes</taxon>
        <taxon>Micrococcales</taxon>
        <taxon>Micrococcaceae</taxon>
        <taxon>Kocuria</taxon>
    </lineage>
</organism>
<evidence type="ECO:0000313" key="2">
    <source>
        <dbReference type="EMBL" id="NKE10610.1"/>
    </source>
</evidence>
<evidence type="ECO:0000259" key="1">
    <source>
        <dbReference type="Pfam" id="PF06983"/>
    </source>
</evidence>
<dbReference type="Gene3D" id="3.10.180.10">
    <property type="entry name" value="2,3-Dihydroxybiphenyl 1,2-Dioxygenase, domain 1"/>
    <property type="match status" value="1"/>
</dbReference>
<reference evidence="2 3" key="1">
    <citation type="submission" date="2020-02" db="EMBL/GenBank/DDBJ databases">
        <authorList>
            <person name="Sun Q."/>
        </authorList>
    </citation>
    <scope>NUCLEOTIDE SEQUENCE [LARGE SCALE GENOMIC DNA]</scope>
    <source>
        <strain evidence="2 3">YIM 13062</strain>
    </source>
</reference>
<dbReference type="Pfam" id="PF06983">
    <property type="entry name" value="3-dmu-9_3-mt"/>
    <property type="match status" value="1"/>
</dbReference>
<dbReference type="CDD" id="cd06588">
    <property type="entry name" value="PhnB_like"/>
    <property type="match status" value="1"/>
</dbReference>
<feature type="domain" description="PhnB-like" evidence="1">
    <location>
        <begin position="3"/>
        <end position="117"/>
    </location>
</feature>